<comment type="caution">
    <text evidence="1">The sequence shown here is derived from an EMBL/GenBank/DDBJ whole genome shotgun (WGS) entry which is preliminary data.</text>
</comment>
<dbReference type="AlphaFoldDB" id="A0A2T0SUG7"/>
<accession>A0A2T0SUG7</accession>
<evidence type="ECO:0000313" key="2">
    <source>
        <dbReference type="Proteomes" id="UP000238375"/>
    </source>
</evidence>
<organism evidence="1 2">
    <name type="scientific">Spirosoma oryzae</name>
    <dbReference type="NCBI Taxonomy" id="1469603"/>
    <lineage>
        <taxon>Bacteria</taxon>
        <taxon>Pseudomonadati</taxon>
        <taxon>Bacteroidota</taxon>
        <taxon>Cytophagia</taxon>
        <taxon>Cytophagales</taxon>
        <taxon>Cytophagaceae</taxon>
        <taxon>Spirosoma</taxon>
    </lineage>
</organism>
<dbReference type="RefSeq" id="WP_106138533.1">
    <property type="nucleotide sequence ID" value="NZ_PVTE01000011.1"/>
</dbReference>
<dbReference type="Proteomes" id="UP000238375">
    <property type="component" value="Unassembled WGS sequence"/>
</dbReference>
<proteinExistence type="predicted"/>
<name>A0A2T0SUG7_9BACT</name>
<gene>
    <name evidence="1" type="ORF">CLV58_11193</name>
</gene>
<protein>
    <submittedName>
        <fullName evidence="1">Uncharacterized protein</fullName>
    </submittedName>
</protein>
<evidence type="ECO:0000313" key="1">
    <source>
        <dbReference type="EMBL" id="PRY37055.1"/>
    </source>
</evidence>
<keyword evidence="2" id="KW-1185">Reference proteome</keyword>
<dbReference type="OrthoDB" id="957808at2"/>
<dbReference type="EMBL" id="PVTE01000011">
    <property type="protein sequence ID" value="PRY37055.1"/>
    <property type="molecule type" value="Genomic_DNA"/>
</dbReference>
<reference evidence="1 2" key="1">
    <citation type="submission" date="2018-03" db="EMBL/GenBank/DDBJ databases">
        <title>Genomic Encyclopedia of Archaeal and Bacterial Type Strains, Phase II (KMG-II): from individual species to whole genera.</title>
        <authorList>
            <person name="Goeker M."/>
        </authorList>
    </citation>
    <scope>NUCLEOTIDE SEQUENCE [LARGE SCALE GENOMIC DNA]</scope>
    <source>
        <strain evidence="1 2">DSM 28354</strain>
    </source>
</reference>
<sequence>MTNKTLYFLSQTYRQVQLSVAKGAVPYPHSDFARQFDQLLTALNDEDAARALVINLVEEAAAANENTDYFRRRLAEEAE</sequence>